<dbReference type="InterPro" id="IPR036291">
    <property type="entry name" value="NAD(P)-bd_dom_sf"/>
</dbReference>
<dbReference type="PANTHER" id="PTHR45348:SF2">
    <property type="entry name" value="ZINC-TYPE ALCOHOL DEHYDROGENASE-LIKE PROTEIN C2E1P3.01"/>
    <property type="match status" value="1"/>
</dbReference>
<keyword evidence="3" id="KW-0560">Oxidoreductase</keyword>
<protein>
    <submittedName>
        <fullName evidence="5">Zinc-binding oxidoreductase CipB</fullName>
    </submittedName>
</protein>
<dbReference type="CDD" id="cd08249">
    <property type="entry name" value="enoyl_reductase_like"/>
    <property type="match status" value="1"/>
</dbReference>
<dbReference type="GO" id="GO:0016651">
    <property type="term" value="F:oxidoreductase activity, acting on NAD(P)H"/>
    <property type="evidence" value="ECO:0007669"/>
    <property type="project" value="InterPro"/>
</dbReference>
<dbReference type="Gene3D" id="3.40.50.720">
    <property type="entry name" value="NAD(P)-binding Rossmann-like Domain"/>
    <property type="match status" value="1"/>
</dbReference>
<dbReference type="SUPFAM" id="SSF50129">
    <property type="entry name" value="GroES-like"/>
    <property type="match status" value="1"/>
</dbReference>
<evidence type="ECO:0000313" key="5">
    <source>
        <dbReference type="EMBL" id="KAF2678752.1"/>
    </source>
</evidence>
<dbReference type="InterPro" id="IPR011032">
    <property type="entry name" value="GroES-like_sf"/>
</dbReference>
<dbReference type="Pfam" id="PF08240">
    <property type="entry name" value="ADH_N"/>
    <property type="match status" value="1"/>
</dbReference>
<sequence>MPFDNHAAYLVDKQNKPLEVRSAPYTKPSSNEIVVRAHAVAINPIDLVMQGSAKMAFGYISNFHVLGHDVAGEVVDVGDGAEARLFKAGDRVVGHAVSFDKRSKGAPEGAFQEYVVLRTSLAAKIPENVSFARACVIPLGLSAAAGGLFQKDMLGLAHPHPSTPVMQNETLVVWGGSTSVGSNAIQLARAAGYEVITTTSPKNFAYAKELGATQVFDYNDPQTPKNIIDHLKGKRCAGAAAIGNGSLEACIDIVTASEGRKFVAQFTIPLDMVKSAPGLLEVAKVMLFWKGKMSITSMVKGVSTKFVNGTDVMANEVGKVCYSNFLGQALAAGTFVPKPDPQVIGHGLEAVQKGFDYYRENSISTSKVVVAL</sequence>
<evidence type="ECO:0000259" key="4">
    <source>
        <dbReference type="SMART" id="SM00829"/>
    </source>
</evidence>
<evidence type="ECO:0000313" key="6">
    <source>
        <dbReference type="Proteomes" id="UP000799291"/>
    </source>
</evidence>
<gene>
    <name evidence="5" type="ORF">K458DRAFT_435591</name>
</gene>
<reference evidence="5" key="1">
    <citation type="journal article" date="2020" name="Stud. Mycol.">
        <title>101 Dothideomycetes genomes: a test case for predicting lifestyles and emergence of pathogens.</title>
        <authorList>
            <person name="Haridas S."/>
            <person name="Albert R."/>
            <person name="Binder M."/>
            <person name="Bloem J."/>
            <person name="Labutti K."/>
            <person name="Salamov A."/>
            <person name="Andreopoulos B."/>
            <person name="Baker S."/>
            <person name="Barry K."/>
            <person name="Bills G."/>
            <person name="Bluhm B."/>
            <person name="Cannon C."/>
            <person name="Castanera R."/>
            <person name="Culley D."/>
            <person name="Daum C."/>
            <person name="Ezra D."/>
            <person name="Gonzalez J."/>
            <person name="Henrissat B."/>
            <person name="Kuo A."/>
            <person name="Liang C."/>
            <person name="Lipzen A."/>
            <person name="Lutzoni F."/>
            <person name="Magnuson J."/>
            <person name="Mondo S."/>
            <person name="Nolan M."/>
            <person name="Ohm R."/>
            <person name="Pangilinan J."/>
            <person name="Park H.-J."/>
            <person name="Ramirez L."/>
            <person name="Alfaro M."/>
            <person name="Sun H."/>
            <person name="Tritt A."/>
            <person name="Yoshinaga Y."/>
            <person name="Zwiers L.-H."/>
            <person name="Turgeon B."/>
            <person name="Goodwin S."/>
            <person name="Spatafora J."/>
            <person name="Crous P."/>
            <person name="Grigoriev I."/>
        </authorList>
    </citation>
    <scope>NUCLEOTIDE SEQUENCE</scope>
    <source>
        <strain evidence="5">CBS 122367</strain>
    </source>
</reference>
<keyword evidence="6" id="KW-1185">Reference proteome</keyword>
<dbReference type="InterPro" id="IPR047122">
    <property type="entry name" value="Trans-enoyl_RdTase-like"/>
</dbReference>
<evidence type="ECO:0000256" key="2">
    <source>
        <dbReference type="ARBA" id="ARBA00011245"/>
    </source>
</evidence>
<dbReference type="OrthoDB" id="10257049at2759"/>
<dbReference type="EMBL" id="MU005609">
    <property type="protein sequence ID" value="KAF2678752.1"/>
    <property type="molecule type" value="Genomic_DNA"/>
</dbReference>
<feature type="domain" description="Enoyl reductase (ER)" evidence="4">
    <location>
        <begin position="13"/>
        <end position="287"/>
    </location>
</feature>
<name>A0A6G1IKK4_9PLEO</name>
<accession>A0A6G1IKK4</accession>
<evidence type="ECO:0000256" key="1">
    <source>
        <dbReference type="ARBA" id="ARBA00008072"/>
    </source>
</evidence>
<dbReference type="InterPro" id="IPR013154">
    <property type="entry name" value="ADH-like_N"/>
</dbReference>
<dbReference type="Pfam" id="PF00107">
    <property type="entry name" value="ADH_zinc_N"/>
    <property type="match status" value="1"/>
</dbReference>
<dbReference type="InterPro" id="IPR020843">
    <property type="entry name" value="ER"/>
</dbReference>
<dbReference type="AlphaFoldDB" id="A0A6G1IKK4"/>
<dbReference type="PANTHER" id="PTHR45348">
    <property type="entry name" value="HYPOTHETICAL OXIDOREDUCTASE (EUROFUNG)"/>
    <property type="match status" value="1"/>
</dbReference>
<dbReference type="SUPFAM" id="SSF51735">
    <property type="entry name" value="NAD(P)-binding Rossmann-fold domains"/>
    <property type="match status" value="1"/>
</dbReference>
<dbReference type="Gene3D" id="3.90.180.10">
    <property type="entry name" value="Medium-chain alcohol dehydrogenases, catalytic domain"/>
    <property type="match status" value="1"/>
</dbReference>
<comment type="similarity">
    <text evidence="1">Belongs to the zinc-containing alcohol dehydrogenase family.</text>
</comment>
<dbReference type="InterPro" id="IPR013149">
    <property type="entry name" value="ADH-like_C"/>
</dbReference>
<comment type="subunit">
    <text evidence="2">Monomer.</text>
</comment>
<organism evidence="5 6">
    <name type="scientific">Lentithecium fluviatile CBS 122367</name>
    <dbReference type="NCBI Taxonomy" id="1168545"/>
    <lineage>
        <taxon>Eukaryota</taxon>
        <taxon>Fungi</taxon>
        <taxon>Dikarya</taxon>
        <taxon>Ascomycota</taxon>
        <taxon>Pezizomycotina</taxon>
        <taxon>Dothideomycetes</taxon>
        <taxon>Pleosporomycetidae</taxon>
        <taxon>Pleosporales</taxon>
        <taxon>Massarineae</taxon>
        <taxon>Lentitheciaceae</taxon>
        <taxon>Lentithecium</taxon>
    </lineage>
</organism>
<evidence type="ECO:0000256" key="3">
    <source>
        <dbReference type="ARBA" id="ARBA00023002"/>
    </source>
</evidence>
<dbReference type="Proteomes" id="UP000799291">
    <property type="component" value="Unassembled WGS sequence"/>
</dbReference>
<dbReference type="SMART" id="SM00829">
    <property type="entry name" value="PKS_ER"/>
    <property type="match status" value="1"/>
</dbReference>
<proteinExistence type="inferred from homology"/>